<evidence type="ECO:0000259" key="1">
    <source>
        <dbReference type="Pfam" id="PF01052"/>
    </source>
</evidence>
<gene>
    <name evidence="2" type="ORF">PT85_15545</name>
    <name evidence="3" type="ORF">SAMN05421672_11638</name>
</gene>
<sequence>MTGNPKVLHDVPADKLLRLKPHKLGRHYHKVPIFIKESSSKHPRIIADYFLRNFRITLELIQVNVHEEYPHEPALRLNSPLGRIGFSIDRALLAEILESYYGGTSLAGELPPPNTSEQRLGERLGREVADLFGRMLLGGKSIGRLERYENAYEEVHWEYVAEFRYQAPSGLQGSLFLFLDPDVVDELTSQVNDRPAPRQDCDPVAQIKQLPLHLDCVLASLQMSLADVLALRPGDILMTRLREPVEVCVNQHPLFRGSIFEESGSLFLTSLESVKNP</sequence>
<organism evidence="2 4">
    <name type="scientific">Pseudomonas flexibilis</name>
    <dbReference type="NCBI Taxonomy" id="706570"/>
    <lineage>
        <taxon>Bacteria</taxon>
        <taxon>Pseudomonadati</taxon>
        <taxon>Pseudomonadota</taxon>
        <taxon>Gammaproteobacteria</taxon>
        <taxon>Pseudomonadales</taxon>
        <taxon>Pseudomonadaceae</taxon>
        <taxon>Pseudomonas</taxon>
    </lineage>
</organism>
<dbReference type="EMBL" id="JTAK01000006">
    <property type="protein sequence ID" value="KHO63895.1"/>
    <property type="molecule type" value="Genomic_DNA"/>
</dbReference>
<dbReference type="InterPro" id="IPR036429">
    <property type="entry name" value="SpoA-like_sf"/>
</dbReference>
<keyword evidence="3" id="KW-0969">Cilium</keyword>
<accession>A0A0B3BMM9</accession>
<dbReference type="Gene3D" id="2.30.330.10">
    <property type="entry name" value="SpoA-like"/>
    <property type="match status" value="1"/>
</dbReference>
<dbReference type="SUPFAM" id="SSF101801">
    <property type="entry name" value="Surface presentation of antigens (SPOA)"/>
    <property type="match status" value="1"/>
</dbReference>
<evidence type="ECO:0000313" key="2">
    <source>
        <dbReference type="EMBL" id="KHO63895.1"/>
    </source>
</evidence>
<dbReference type="RefSeq" id="WP_027589660.1">
    <property type="nucleotide sequence ID" value="NZ_FMUP01000004.1"/>
</dbReference>
<keyword evidence="4" id="KW-1185">Reference proteome</keyword>
<dbReference type="Proteomes" id="UP000186079">
    <property type="component" value="Unassembled WGS sequence"/>
</dbReference>
<protein>
    <submittedName>
        <fullName evidence="3">Flagellar motor switch protein FliM</fullName>
    </submittedName>
    <submittedName>
        <fullName evidence="2">Surface presentation of antigens (SPOA) protein</fullName>
    </submittedName>
</protein>
<keyword evidence="3" id="KW-0966">Cell projection</keyword>
<accession>A0A0B2D6W2</accession>
<feature type="domain" description="Flagellar motor switch protein FliN-like C-terminal" evidence="1">
    <location>
        <begin position="206"/>
        <end position="260"/>
    </location>
</feature>
<evidence type="ECO:0000313" key="4">
    <source>
        <dbReference type="Proteomes" id="UP000030980"/>
    </source>
</evidence>
<proteinExistence type="predicted"/>
<name>A0A0B2D6W2_9PSED</name>
<keyword evidence="3" id="KW-0282">Flagellum</keyword>
<dbReference type="Pfam" id="PF01052">
    <property type="entry name" value="FliMN_C"/>
    <property type="match status" value="1"/>
</dbReference>
<reference evidence="3 5" key="2">
    <citation type="submission" date="2017-01" db="EMBL/GenBank/DDBJ databases">
        <authorList>
            <person name="Mah S.A."/>
            <person name="Swanson W.J."/>
            <person name="Moy G.W."/>
            <person name="Vacquier V.D."/>
        </authorList>
    </citation>
    <scope>NUCLEOTIDE SEQUENCE [LARGE SCALE GENOMIC DNA]</scope>
    <source>
        <strain evidence="3 5">ATCC 29606</strain>
    </source>
</reference>
<dbReference type="EMBL" id="FTMC01000016">
    <property type="protein sequence ID" value="SIR18753.1"/>
    <property type="molecule type" value="Genomic_DNA"/>
</dbReference>
<dbReference type="PATRIC" id="fig|706570.3.peg.840"/>
<reference evidence="2 4" key="1">
    <citation type="submission" date="2014-11" db="EMBL/GenBank/DDBJ databases">
        <title>Genome sequence of Pseudomonas tuomuerensis JCM 14085.</title>
        <authorList>
            <person name="Shin S.-K."/>
            <person name="Yi H."/>
        </authorList>
    </citation>
    <scope>NUCLEOTIDE SEQUENCE [LARGE SCALE GENOMIC DNA]</scope>
    <source>
        <strain evidence="2 4">JCM 14085</strain>
    </source>
</reference>
<evidence type="ECO:0000313" key="3">
    <source>
        <dbReference type="EMBL" id="SIR18753.1"/>
    </source>
</evidence>
<dbReference type="STRING" id="706570.PT85_15545"/>
<evidence type="ECO:0000313" key="5">
    <source>
        <dbReference type="Proteomes" id="UP000186079"/>
    </source>
</evidence>
<dbReference type="Proteomes" id="UP000030980">
    <property type="component" value="Unassembled WGS sequence"/>
</dbReference>
<dbReference type="InterPro" id="IPR001543">
    <property type="entry name" value="FliN-like_C"/>
</dbReference>
<dbReference type="OrthoDB" id="6539284at2"/>
<dbReference type="AlphaFoldDB" id="A0A0B2D6W2"/>